<sequence>MQESPFVIPATKQAASSRIQQLKKAIEYHRHRYHVADAPEISDEAYDALMEELRLIEEKFPVLRTSDSPTGRVGGEPLEAFKKVTHAVKQWSFDNVFSHEELVAWSERVKRFAAEDKKLSHEPIEYCTELKIDGLKIILTYKKGVFVGGATRGNGIVGEDITHNLKTIKSIPLSLPQKIDLIVVGEAWMNKGELERINHEREKNSEPVFANTRNAAAGSLRQLDSRVTASRRLDAFVYDIDMVAGAPVPETQEEELKFLKELGFKVNSHYAVNKDLAGIERFYQTWVEKKDREPYGIDGVVLKVNSCKIQASLGHTGKAPRWGVAYKFPAEQVTTVLEDIVLQVGRTGVLTPVAHLRPVRVAGSVVSRATLHNEDEIERLDVRIGDTVILQKAGDVIPDIVGVVKEMRTGKEKKFVFPQYVEDCGGPIERIPGQAAYRCVNKNSFAQKRRKFYHFVSKHAFDMEGCGPKVVDALLYAGLITNYDDIFTLTRGDLLTLPRFAEKSVDNLLESVNTARRVELPRFLVALSIEHLGEETAYDIATHFGDIKRIEGASREELTQIDGVGEIVADSVYRWFRTPEHKSLLKRLLKQVTIVAVKRTNAVTPFSGKTVVLTGTLATIGRDEAKEIIRRMGGSVASSVSKDTDYVVAGEKPGSKYDKALTLGVTILTEDEFLKITS</sequence>
<comment type="caution">
    <text evidence="16">The sequence shown here is derived from an EMBL/GenBank/DDBJ whole genome shotgun (WGS) entry which is preliminary data.</text>
</comment>
<dbReference type="SUPFAM" id="SSF47781">
    <property type="entry name" value="RuvA domain 2-like"/>
    <property type="match status" value="1"/>
</dbReference>
<evidence type="ECO:0000256" key="9">
    <source>
        <dbReference type="ARBA" id="ARBA00022842"/>
    </source>
</evidence>
<dbReference type="NCBIfam" id="TIGR00575">
    <property type="entry name" value="dnlj"/>
    <property type="match status" value="1"/>
</dbReference>
<evidence type="ECO:0000256" key="6">
    <source>
        <dbReference type="ARBA" id="ARBA00022723"/>
    </source>
</evidence>
<dbReference type="AlphaFoldDB" id="A0A1G2S3J3"/>
<evidence type="ECO:0000256" key="11">
    <source>
        <dbReference type="ARBA" id="ARBA00023204"/>
    </source>
</evidence>
<feature type="binding site" evidence="14">
    <location>
        <position position="327"/>
    </location>
    <ligand>
        <name>NAD(+)</name>
        <dbReference type="ChEBI" id="CHEBI:57540"/>
    </ligand>
</feature>
<dbReference type="InterPro" id="IPR012340">
    <property type="entry name" value="NA-bd_OB-fold"/>
</dbReference>
<comment type="similarity">
    <text evidence="13 14">Belongs to the NAD-dependent DNA ligase family. LigA subfamily.</text>
</comment>
<feature type="binding site" evidence="14">
    <location>
        <position position="152"/>
    </location>
    <ligand>
        <name>NAD(+)</name>
        <dbReference type="ChEBI" id="CHEBI:57540"/>
    </ligand>
</feature>
<dbReference type="Pfam" id="PF00533">
    <property type="entry name" value="BRCT"/>
    <property type="match status" value="1"/>
</dbReference>
<dbReference type="PROSITE" id="PS01056">
    <property type="entry name" value="DNA_LIGASE_N2"/>
    <property type="match status" value="1"/>
</dbReference>
<dbReference type="GO" id="GO:0003677">
    <property type="term" value="F:DNA binding"/>
    <property type="evidence" value="ECO:0007669"/>
    <property type="project" value="InterPro"/>
</dbReference>
<feature type="domain" description="BRCT" evidence="15">
    <location>
        <begin position="601"/>
        <end position="678"/>
    </location>
</feature>
<dbReference type="NCBIfam" id="NF005932">
    <property type="entry name" value="PRK07956.1"/>
    <property type="match status" value="1"/>
</dbReference>
<comment type="catalytic activity">
    <reaction evidence="12 14">
        <text>NAD(+) + (deoxyribonucleotide)n-3'-hydroxyl + 5'-phospho-(deoxyribonucleotide)m = (deoxyribonucleotide)n+m + AMP + beta-nicotinamide D-nucleotide.</text>
        <dbReference type="EC" id="6.5.1.2"/>
    </reaction>
</comment>
<evidence type="ECO:0000256" key="4">
    <source>
        <dbReference type="ARBA" id="ARBA00022598"/>
    </source>
</evidence>
<feature type="binding site" evidence="14">
    <location>
        <position position="303"/>
    </location>
    <ligand>
        <name>NAD(+)</name>
        <dbReference type="ChEBI" id="CHEBI:57540"/>
    </ligand>
</feature>
<dbReference type="GO" id="GO:0046872">
    <property type="term" value="F:metal ion binding"/>
    <property type="evidence" value="ECO:0007669"/>
    <property type="project" value="UniProtKB-KW"/>
</dbReference>
<feature type="binding site" evidence="14">
    <location>
        <position position="439"/>
    </location>
    <ligand>
        <name>Zn(2+)</name>
        <dbReference type="ChEBI" id="CHEBI:29105"/>
    </ligand>
</feature>
<dbReference type="CDD" id="cd00114">
    <property type="entry name" value="LIGANc"/>
    <property type="match status" value="1"/>
</dbReference>
<evidence type="ECO:0000256" key="13">
    <source>
        <dbReference type="ARBA" id="ARBA00060881"/>
    </source>
</evidence>
<dbReference type="Gene3D" id="2.40.50.140">
    <property type="entry name" value="Nucleic acid-binding proteins"/>
    <property type="match status" value="1"/>
</dbReference>
<dbReference type="Gene3D" id="3.30.470.30">
    <property type="entry name" value="DNA ligase/mRNA capping enzyme"/>
    <property type="match status" value="1"/>
</dbReference>
<evidence type="ECO:0000256" key="10">
    <source>
        <dbReference type="ARBA" id="ARBA00023027"/>
    </source>
</evidence>
<dbReference type="Pfam" id="PF12826">
    <property type="entry name" value="HHH_2"/>
    <property type="match status" value="1"/>
</dbReference>
<dbReference type="Gene3D" id="1.10.287.610">
    <property type="entry name" value="Helix hairpin bin"/>
    <property type="match status" value="1"/>
</dbReference>
<dbReference type="InterPro" id="IPR013839">
    <property type="entry name" value="DNAligase_adenylation"/>
</dbReference>
<dbReference type="FunFam" id="2.40.50.140:FF:000012">
    <property type="entry name" value="DNA ligase"/>
    <property type="match status" value="1"/>
</dbReference>
<keyword evidence="5 14" id="KW-0235">DNA replication</keyword>
<dbReference type="Pfam" id="PF14520">
    <property type="entry name" value="HHH_5"/>
    <property type="match status" value="1"/>
</dbReference>
<dbReference type="Pfam" id="PF01653">
    <property type="entry name" value="DNA_ligase_aden"/>
    <property type="match status" value="1"/>
</dbReference>
<dbReference type="InterPro" id="IPR033136">
    <property type="entry name" value="DNA_ligase_CS"/>
</dbReference>
<keyword evidence="6 14" id="KW-0479">Metal-binding</keyword>
<keyword evidence="14" id="KW-0464">Manganese</keyword>
<evidence type="ECO:0000256" key="7">
    <source>
        <dbReference type="ARBA" id="ARBA00022763"/>
    </source>
</evidence>
<keyword evidence="4 14" id="KW-0436">Ligase</keyword>
<dbReference type="SMART" id="SM00532">
    <property type="entry name" value="LIGANc"/>
    <property type="match status" value="1"/>
</dbReference>
<dbReference type="InterPro" id="IPR003583">
    <property type="entry name" value="Hlx-hairpin-Hlx_DNA-bd_motif"/>
</dbReference>
<dbReference type="InterPro" id="IPR001357">
    <property type="entry name" value="BRCT_dom"/>
</dbReference>
<protein>
    <recommendedName>
        <fullName evidence="3 14">DNA ligase</fullName>
        <ecNumber evidence="2 14">6.5.1.2</ecNumber>
    </recommendedName>
    <alternativeName>
        <fullName evidence="14">Polydeoxyribonucleotide synthase [NAD(+)]</fullName>
    </alternativeName>
</protein>
<evidence type="ECO:0000259" key="15">
    <source>
        <dbReference type="PROSITE" id="PS50172"/>
    </source>
</evidence>
<dbReference type="SMART" id="SM00278">
    <property type="entry name" value="HhH1"/>
    <property type="match status" value="2"/>
</dbReference>
<feature type="binding site" evidence="14">
    <location>
        <position position="186"/>
    </location>
    <ligand>
        <name>NAD(+)</name>
        <dbReference type="ChEBI" id="CHEBI:57540"/>
    </ligand>
</feature>
<evidence type="ECO:0000256" key="5">
    <source>
        <dbReference type="ARBA" id="ARBA00022705"/>
    </source>
</evidence>
<dbReference type="Proteomes" id="UP000176997">
    <property type="component" value="Unassembled WGS sequence"/>
</dbReference>
<keyword evidence="9 14" id="KW-0460">Magnesium</keyword>
<dbReference type="PANTHER" id="PTHR23389">
    <property type="entry name" value="CHROMOSOME TRANSMISSION FIDELITY FACTOR 18"/>
    <property type="match status" value="1"/>
</dbReference>
<comment type="caution">
    <text evidence="14">Lacks conserved residue(s) required for the propagation of feature annotation.</text>
</comment>
<keyword evidence="10 14" id="KW-0520">NAD</keyword>
<evidence type="ECO:0000256" key="8">
    <source>
        <dbReference type="ARBA" id="ARBA00022833"/>
    </source>
</evidence>
<dbReference type="SMART" id="SM00292">
    <property type="entry name" value="BRCT"/>
    <property type="match status" value="1"/>
</dbReference>
<dbReference type="STRING" id="1802723.A2675_03090"/>
<comment type="function">
    <text evidence="1 14">DNA ligase that catalyzes the formation of phosphodiester linkages between 5'-phosphoryl and 3'-hydroxyl groups in double-stranded DNA using NAD as a coenzyme and as the energy source for the reaction. It is essential for DNA replication and repair of damaged DNA.</text>
</comment>
<dbReference type="Gene3D" id="6.20.10.30">
    <property type="match status" value="1"/>
</dbReference>
<dbReference type="GO" id="GO:0006281">
    <property type="term" value="P:DNA repair"/>
    <property type="evidence" value="ECO:0007669"/>
    <property type="project" value="UniProtKB-KW"/>
</dbReference>
<dbReference type="InterPro" id="IPR036420">
    <property type="entry name" value="BRCT_dom_sf"/>
</dbReference>
<dbReference type="InterPro" id="IPR001679">
    <property type="entry name" value="DNA_ligase"/>
</dbReference>
<comment type="cofactor">
    <cofactor evidence="14">
        <name>Mg(2+)</name>
        <dbReference type="ChEBI" id="CHEBI:18420"/>
    </cofactor>
    <cofactor evidence="14">
        <name>Mn(2+)</name>
        <dbReference type="ChEBI" id="CHEBI:29035"/>
    </cofactor>
</comment>
<evidence type="ECO:0000313" key="17">
    <source>
        <dbReference type="Proteomes" id="UP000176997"/>
    </source>
</evidence>
<dbReference type="PROSITE" id="PS50172">
    <property type="entry name" value="BRCT"/>
    <property type="match status" value="1"/>
</dbReference>
<dbReference type="HAMAP" id="MF_01588">
    <property type="entry name" value="DNA_ligase_A"/>
    <property type="match status" value="1"/>
</dbReference>
<evidence type="ECO:0000256" key="1">
    <source>
        <dbReference type="ARBA" id="ARBA00004067"/>
    </source>
</evidence>
<feature type="binding site" evidence="14">
    <location>
        <position position="129"/>
    </location>
    <ligand>
        <name>NAD(+)</name>
        <dbReference type="ChEBI" id="CHEBI:57540"/>
    </ligand>
</feature>
<reference evidence="16 17" key="1">
    <citation type="journal article" date="2016" name="Nat. Commun.">
        <title>Thousands of microbial genomes shed light on interconnected biogeochemical processes in an aquifer system.</title>
        <authorList>
            <person name="Anantharaman K."/>
            <person name="Brown C.T."/>
            <person name="Hug L.A."/>
            <person name="Sharon I."/>
            <person name="Castelle C.J."/>
            <person name="Probst A.J."/>
            <person name="Thomas B.C."/>
            <person name="Singh A."/>
            <person name="Wilkins M.J."/>
            <person name="Karaoz U."/>
            <person name="Brodie E.L."/>
            <person name="Williams K.H."/>
            <person name="Hubbard S.S."/>
            <person name="Banfield J.F."/>
        </authorList>
    </citation>
    <scope>NUCLEOTIDE SEQUENCE [LARGE SCALE GENOMIC DNA]</scope>
</reference>
<dbReference type="Gene3D" id="3.40.50.10190">
    <property type="entry name" value="BRCT domain"/>
    <property type="match status" value="1"/>
</dbReference>
<dbReference type="GO" id="GO:0006260">
    <property type="term" value="P:DNA replication"/>
    <property type="evidence" value="ECO:0007669"/>
    <property type="project" value="UniProtKB-KW"/>
</dbReference>
<keyword evidence="7 14" id="KW-0227">DNA damage</keyword>
<feature type="binding site" evidence="14">
    <location>
        <position position="424"/>
    </location>
    <ligand>
        <name>Zn(2+)</name>
        <dbReference type="ChEBI" id="CHEBI:29105"/>
    </ligand>
</feature>
<dbReference type="InterPro" id="IPR010994">
    <property type="entry name" value="RuvA_2-like"/>
</dbReference>
<dbReference type="InterPro" id="IPR041663">
    <property type="entry name" value="DisA/LigA_HHH"/>
</dbReference>
<evidence type="ECO:0000256" key="12">
    <source>
        <dbReference type="ARBA" id="ARBA00034005"/>
    </source>
</evidence>
<dbReference type="EC" id="6.5.1.2" evidence="2 14"/>
<dbReference type="SUPFAM" id="SSF52113">
    <property type="entry name" value="BRCT domain"/>
    <property type="match status" value="1"/>
</dbReference>
<dbReference type="EMBL" id="MHUS01000044">
    <property type="protein sequence ID" value="OHA79646.1"/>
    <property type="molecule type" value="Genomic_DNA"/>
</dbReference>
<organism evidence="16 17">
    <name type="scientific">Candidatus Yonathbacteria bacterium RIFCSPHIGHO2_01_FULL_51_10</name>
    <dbReference type="NCBI Taxonomy" id="1802723"/>
    <lineage>
        <taxon>Bacteria</taxon>
        <taxon>Candidatus Yonathiibacteriota</taxon>
    </lineage>
</organism>
<keyword evidence="8 14" id="KW-0862">Zinc</keyword>
<proteinExistence type="inferred from homology"/>
<dbReference type="GO" id="GO:0003911">
    <property type="term" value="F:DNA ligase (NAD+) activity"/>
    <property type="evidence" value="ECO:0007669"/>
    <property type="project" value="UniProtKB-UniRule"/>
</dbReference>
<dbReference type="SUPFAM" id="SSF56091">
    <property type="entry name" value="DNA ligase/mRNA capping enzyme, catalytic domain"/>
    <property type="match status" value="1"/>
</dbReference>
<dbReference type="SUPFAM" id="SSF50249">
    <property type="entry name" value="Nucleic acid-binding proteins"/>
    <property type="match status" value="1"/>
</dbReference>
<dbReference type="PANTHER" id="PTHR23389:SF9">
    <property type="entry name" value="DNA LIGASE"/>
    <property type="match status" value="1"/>
</dbReference>
<dbReference type="InterPro" id="IPR004150">
    <property type="entry name" value="NAD_DNA_ligase_OB"/>
</dbReference>
<feature type="binding site" evidence="14">
    <location>
        <begin position="92"/>
        <end position="93"/>
    </location>
    <ligand>
        <name>NAD(+)</name>
        <dbReference type="ChEBI" id="CHEBI:57540"/>
    </ligand>
</feature>
<gene>
    <name evidence="14" type="primary">ligA</name>
    <name evidence="16" type="ORF">A2675_03090</name>
</gene>
<keyword evidence="11 14" id="KW-0234">DNA repair</keyword>
<dbReference type="InterPro" id="IPR013840">
    <property type="entry name" value="DNAligase_N"/>
</dbReference>
<name>A0A1G2S3J3_9BACT</name>
<dbReference type="Pfam" id="PF03120">
    <property type="entry name" value="OB_DNA_ligase"/>
    <property type="match status" value="1"/>
</dbReference>
<feature type="binding site" evidence="14">
    <location>
        <begin position="43"/>
        <end position="47"/>
    </location>
    <ligand>
        <name>NAD(+)</name>
        <dbReference type="ChEBI" id="CHEBI:57540"/>
    </ligand>
</feature>
<dbReference type="CDD" id="cd17748">
    <property type="entry name" value="BRCT_DNA_ligase_like"/>
    <property type="match status" value="1"/>
</dbReference>
<evidence type="ECO:0000313" key="16">
    <source>
        <dbReference type="EMBL" id="OHA79646.1"/>
    </source>
</evidence>
<evidence type="ECO:0000256" key="2">
    <source>
        <dbReference type="ARBA" id="ARBA00012722"/>
    </source>
</evidence>
<accession>A0A1G2S3J3</accession>
<dbReference type="Gene3D" id="1.10.150.20">
    <property type="entry name" value="5' to 3' exonuclease, C-terminal subdomain"/>
    <property type="match status" value="2"/>
</dbReference>
<dbReference type="PIRSF" id="PIRSF001604">
    <property type="entry name" value="LigA"/>
    <property type="match status" value="1"/>
</dbReference>
<evidence type="ECO:0000256" key="3">
    <source>
        <dbReference type="ARBA" id="ARBA00013308"/>
    </source>
</evidence>
<feature type="active site" description="N6-AMP-lysine intermediate" evidence="14">
    <location>
        <position position="131"/>
    </location>
</feature>
<evidence type="ECO:0000256" key="14">
    <source>
        <dbReference type="HAMAP-Rule" id="MF_01588"/>
    </source>
</evidence>